<reference evidence="3" key="1">
    <citation type="journal article" date="2019" name="Int. J. Syst. Evol. Microbiol.">
        <title>The Global Catalogue of Microorganisms (GCM) 10K type strain sequencing project: providing services to taxonomists for standard genome sequencing and annotation.</title>
        <authorList>
            <consortium name="The Broad Institute Genomics Platform"/>
            <consortium name="The Broad Institute Genome Sequencing Center for Infectious Disease"/>
            <person name="Wu L."/>
            <person name="Ma J."/>
        </authorList>
    </citation>
    <scope>NUCLEOTIDE SEQUENCE [LARGE SCALE GENOMIC DNA]</scope>
    <source>
        <strain evidence="3">JCM 17458</strain>
    </source>
</reference>
<protein>
    <submittedName>
        <fullName evidence="2">Uncharacterized protein</fullName>
    </submittedName>
</protein>
<comment type="caution">
    <text evidence="2">The sequence shown here is derived from an EMBL/GenBank/DDBJ whole genome shotgun (WGS) entry which is preliminary data.</text>
</comment>
<evidence type="ECO:0000256" key="1">
    <source>
        <dbReference type="SAM" id="Phobius"/>
    </source>
</evidence>
<accession>A0ABP8EP27</accession>
<feature type="transmembrane region" description="Helical" evidence="1">
    <location>
        <begin position="6"/>
        <end position="26"/>
    </location>
</feature>
<keyword evidence="3" id="KW-1185">Reference proteome</keyword>
<dbReference type="Proteomes" id="UP001501586">
    <property type="component" value="Unassembled WGS sequence"/>
</dbReference>
<keyword evidence="1" id="KW-0472">Membrane</keyword>
<gene>
    <name evidence="2" type="ORF">GCM10022261_30930</name>
</gene>
<sequence>MMIDQLISFLIVAGMMFAPVLAIVLLPSADRKSAYTEEELRELRNS</sequence>
<evidence type="ECO:0000313" key="3">
    <source>
        <dbReference type="Proteomes" id="UP001501586"/>
    </source>
</evidence>
<dbReference type="EMBL" id="BAABAZ010000012">
    <property type="protein sequence ID" value="GAA4285562.1"/>
    <property type="molecule type" value="Genomic_DNA"/>
</dbReference>
<dbReference type="RefSeq" id="WP_236863394.1">
    <property type="nucleotide sequence ID" value="NZ_BAABAZ010000012.1"/>
</dbReference>
<keyword evidence="1" id="KW-0812">Transmembrane</keyword>
<evidence type="ECO:0000313" key="2">
    <source>
        <dbReference type="EMBL" id="GAA4285562.1"/>
    </source>
</evidence>
<proteinExistence type="predicted"/>
<organism evidence="2 3">
    <name type="scientific">Brevibacterium daeguense</name>
    <dbReference type="NCBI Taxonomy" id="909936"/>
    <lineage>
        <taxon>Bacteria</taxon>
        <taxon>Bacillati</taxon>
        <taxon>Actinomycetota</taxon>
        <taxon>Actinomycetes</taxon>
        <taxon>Micrococcales</taxon>
        <taxon>Brevibacteriaceae</taxon>
        <taxon>Brevibacterium</taxon>
    </lineage>
</organism>
<keyword evidence="1" id="KW-1133">Transmembrane helix</keyword>
<name>A0ABP8EP27_9MICO</name>